<sequence>MTQFISPLDDTLIRFDAAAALLANREPNATPDAMLEMLVQAAWRGDYNPPCQYEDNDYDHSQRDDPDNWLRIPIEAPSASLTEGQLSLKPRPFKYYEGGCETLLSVMYCMRLLPGDQSAWDDLLNNGNGRMYLHGAQDALTALVGLPLNTYSEAGRAYFAGLYIPRRMLQAWLDQRSSRFLRLFNHDQASDHHPITEPANDRHSHPAQTRRGRPALGAWPSIAAWALELNESDPDMPRKELAGRLYERALQEFEAADVPNETTILRRLAGMLDDREPPMRGDA</sequence>
<reference evidence="2 3" key="1">
    <citation type="journal article" date="2014" name="Antonie Van Leeuwenhoek">
        <title>Hyphomonas beringensis sp. nov. and Hyphomonas chukchiensis sp. nov., isolated from surface seawater of the Bering Sea and Chukchi Sea.</title>
        <authorList>
            <person name="Li C."/>
            <person name="Lai Q."/>
            <person name="Li G."/>
            <person name="Dong C."/>
            <person name="Wang J."/>
            <person name="Liao Y."/>
            <person name="Shao Z."/>
        </authorList>
    </citation>
    <scope>NUCLEOTIDE SEQUENCE [LARGE SCALE GENOMIC DNA]</scope>
    <source>
        <strain evidence="2 3">SCH89</strain>
    </source>
</reference>
<evidence type="ECO:0000256" key="1">
    <source>
        <dbReference type="SAM" id="MobiDB-lite"/>
    </source>
</evidence>
<feature type="region of interest" description="Disordered" evidence="1">
    <location>
        <begin position="191"/>
        <end position="213"/>
    </location>
</feature>
<name>A0A059G4R2_9PROT</name>
<accession>A0A059G4R2</accession>
<feature type="compositionally biased region" description="Basic and acidic residues" evidence="1">
    <location>
        <begin position="191"/>
        <end position="204"/>
    </location>
</feature>
<dbReference type="Proteomes" id="UP000024942">
    <property type="component" value="Unassembled WGS sequence"/>
</dbReference>
<evidence type="ECO:0000313" key="3">
    <source>
        <dbReference type="Proteomes" id="UP000024942"/>
    </source>
</evidence>
<evidence type="ECO:0000313" key="2">
    <source>
        <dbReference type="EMBL" id="KDA01796.1"/>
    </source>
</evidence>
<protein>
    <submittedName>
        <fullName evidence="2">Uncharacterized protein</fullName>
    </submittedName>
</protein>
<proteinExistence type="predicted"/>
<dbReference type="OrthoDB" id="7616747at2"/>
<comment type="caution">
    <text evidence="2">The sequence shown here is derived from an EMBL/GenBank/DDBJ whole genome shotgun (WGS) entry which is preliminary data.</text>
</comment>
<gene>
    <name evidence="2" type="ORF">HOC_13529</name>
</gene>
<organism evidence="2 3">
    <name type="scientific">Hyphomonas oceanitis SCH89</name>
    <dbReference type="NCBI Taxonomy" id="1280953"/>
    <lineage>
        <taxon>Bacteria</taxon>
        <taxon>Pseudomonadati</taxon>
        <taxon>Pseudomonadota</taxon>
        <taxon>Alphaproteobacteria</taxon>
        <taxon>Hyphomonadales</taxon>
        <taxon>Hyphomonadaceae</taxon>
        <taxon>Hyphomonas</taxon>
    </lineage>
</organism>
<dbReference type="RefSeq" id="WP_035539479.1">
    <property type="nucleotide sequence ID" value="NZ_ARYL01000021.1"/>
</dbReference>
<dbReference type="EMBL" id="ARYL01000021">
    <property type="protein sequence ID" value="KDA01796.1"/>
    <property type="molecule type" value="Genomic_DNA"/>
</dbReference>
<keyword evidence="3" id="KW-1185">Reference proteome</keyword>
<dbReference type="PATRIC" id="fig|1280953.3.peg.2721"/>
<dbReference type="STRING" id="1280953.HOC_13529"/>
<dbReference type="AlphaFoldDB" id="A0A059G4R2"/>